<evidence type="ECO:0000313" key="1">
    <source>
        <dbReference type="EMBL" id="PWB07937.1"/>
    </source>
</evidence>
<accession>A0A2V1IVM3</accession>
<comment type="caution">
    <text evidence="1">The sequence shown here is derived from an EMBL/GenBank/DDBJ whole genome shotgun (WGS) entry which is preliminary data.</text>
</comment>
<organism evidence="1 2">
    <name type="scientific">Paramuribaculum intestinale</name>
    <dbReference type="NCBI Taxonomy" id="2094151"/>
    <lineage>
        <taxon>Bacteria</taxon>
        <taxon>Pseudomonadati</taxon>
        <taxon>Bacteroidota</taxon>
        <taxon>Bacteroidia</taxon>
        <taxon>Bacteroidales</taxon>
        <taxon>Muribaculaceae</taxon>
        <taxon>Paramuribaculum</taxon>
    </lineage>
</organism>
<dbReference type="RefSeq" id="WP_107035854.1">
    <property type="nucleotide sequence ID" value="NZ_CARFQN010000034.1"/>
</dbReference>
<dbReference type="Proteomes" id="UP000244925">
    <property type="component" value="Unassembled WGS sequence"/>
</dbReference>
<dbReference type="GeneID" id="93424132"/>
<proteinExistence type="predicted"/>
<protein>
    <submittedName>
        <fullName evidence="1">Uncharacterized protein</fullName>
    </submittedName>
</protein>
<gene>
    <name evidence="1" type="ORF">C5O25_06145</name>
</gene>
<sequence length="73" mass="8721">MIKRFKVWRRERRIRQFRSRLKEAYPDAAKFIERIAWLDGTDEYLLNCSLTTAGNLGAYCYEGSTSSWRESHD</sequence>
<name>A0A2V1IVM3_9BACT</name>
<dbReference type="EMBL" id="PUBV01000009">
    <property type="protein sequence ID" value="PWB07937.1"/>
    <property type="molecule type" value="Genomic_DNA"/>
</dbReference>
<keyword evidence="2" id="KW-1185">Reference proteome</keyword>
<evidence type="ECO:0000313" key="2">
    <source>
        <dbReference type="Proteomes" id="UP000244925"/>
    </source>
</evidence>
<dbReference type="AlphaFoldDB" id="A0A2V1IVM3"/>
<reference evidence="2" key="1">
    <citation type="submission" date="2018-02" db="EMBL/GenBank/DDBJ databases">
        <authorList>
            <person name="Clavel T."/>
            <person name="Strowig T."/>
        </authorList>
    </citation>
    <scope>NUCLEOTIDE SEQUENCE [LARGE SCALE GENOMIC DNA]</scope>
    <source>
        <strain evidence="2">DSM 100764</strain>
    </source>
</reference>